<dbReference type="EMBL" id="BQNB010020122">
    <property type="protein sequence ID" value="GJT92577.1"/>
    <property type="molecule type" value="Genomic_DNA"/>
</dbReference>
<name>A0ABQ5HZ52_9ASTR</name>
<accession>A0ABQ5HZ52</accession>
<proteinExistence type="predicted"/>
<comment type="caution">
    <text evidence="1">The sequence shown here is derived from an EMBL/GenBank/DDBJ whole genome shotgun (WGS) entry which is preliminary data.</text>
</comment>
<keyword evidence="2" id="KW-1185">Reference proteome</keyword>
<dbReference type="Proteomes" id="UP001151760">
    <property type="component" value="Unassembled WGS sequence"/>
</dbReference>
<organism evidence="1 2">
    <name type="scientific">Tanacetum coccineum</name>
    <dbReference type="NCBI Taxonomy" id="301880"/>
    <lineage>
        <taxon>Eukaryota</taxon>
        <taxon>Viridiplantae</taxon>
        <taxon>Streptophyta</taxon>
        <taxon>Embryophyta</taxon>
        <taxon>Tracheophyta</taxon>
        <taxon>Spermatophyta</taxon>
        <taxon>Magnoliopsida</taxon>
        <taxon>eudicotyledons</taxon>
        <taxon>Gunneridae</taxon>
        <taxon>Pentapetalae</taxon>
        <taxon>asterids</taxon>
        <taxon>campanulids</taxon>
        <taxon>Asterales</taxon>
        <taxon>Asteraceae</taxon>
        <taxon>Asteroideae</taxon>
        <taxon>Anthemideae</taxon>
        <taxon>Anthemidinae</taxon>
        <taxon>Tanacetum</taxon>
    </lineage>
</organism>
<sequence length="529" mass="57209">MVQSGQRSSRWAGTSSLLADLVVICIDSGPEMSFDMPISLEYMSGLGCASLAKSAPIYALPGDMIGLGVHVHPNSVITDPKPPASSYNQADVQRLSAFVVKLRNLPEEVLVLFGLIQVWKSRTCDPILKDSSGNVHYDVRPTLQRLPFYCTPPDATNAAIPAPTPKDLAAATPSSKVLAKADLYYATYPKDGVVAGSYEDPNVCKTVVDQFPTTKEMVWNESLIDDRLVGKMSFLHCLMMSYGGELLARYKGLLKSYYEYVQSTNLRLKGLQHRLTSFQGLESQAYDLKKQVTDLNDKVTNYDTAFVKAKAKGKEQKKKIKVQGELLSLAASAGFERGLSMDQTQDRLAMALKKISHFVPGAQVVTYSTQPLSVIIDLEPNRLARAVVVPAPRAASVSPSLSKELTVTPTPSSLELFSKDAPPLSTATSDQNEDWLSVMVDTADEEMVDVASDKSVEIFVQDVTHSVCEDVNRVESPLIQESRLASSSSVDVVIALSVGEKECGSPYSSGVLVNALADAGDVVAAPFGV</sequence>
<reference evidence="1" key="2">
    <citation type="submission" date="2022-01" db="EMBL/GenBank/DDBJ databases">
        <authorList>
            <person name="Yamashiro T."/>
            <person name="Shiraishi A."/>
            <person name="Satake H."/>
            <person name="Nakayama K."/>
        </authorList>
    </citation>
    <scope>NUCLEOTIDE SEQUENCE</scope>
</reference>
<evidence type="ECO:0000313" key="1">
    <source>
        <dbReference type="EMBL" id="GJT92577.1"/>
    </source>
</evidence>
<reference evidence="1" key="1">
    <citation type="journal article" date="2022" name="Int. J. Mol. Sci.">
        <title>Draft Genome of Tanacetum Coccineum: Genomic Comparison of Closely Related Tanacetum-Family Plants.</title>
        <authorList>
            <person name="Yamashiro T."/>
            <person name="Shiraishi A."/>
            <person name="Nakayama K."/>
            <person name="Satake H."/>
        </authorList>
    </citation>
    <scope>NUCLEOTIDE SEQUENCE</scope>
</reference>
<evidence type="ECO:0000313" key="2">
    <source>
        <dbReference type="Proteomes" id="UP001151760"/>
    </source>
</evidence>
<gene>
    <name evidence="1" type="ORF">Tco_1081422</name>
</gene>
<protein>
    <submittedName>
        <fullName evidence="1">Uncharacterized protein</fullName>
    </submittedName>
</protein>